<keyword evidence="1" id="KW-0812">Transmembrane</keyword>
<feature type="transmembrane region" description="Helical" evidence="1">
    <location>
        <begin position="99"/>
        <end position="116"/>
    </location>
</feature>
<proteinExistence type="predicted"/>
<keyword evidence="1" id="KW-0472">Membrane</keyword>
<reference evidence="2" key="1">
    <citation type="journal article" date="2024" name="Syst. Appl. Microbiol.">
        <title>First single-strain enrichments of Electrothrix cable bacteria, description of E. aestuarii sp. nov. and E. rattekaaiensis sp. nov., and proposal of a cable bacteria taxonomy following the rules of the SeqCode.</title>
        <authorList>
            <person name="Plum-Jensen L.E."/>
            <person name="Schramm A."/>
            <person name="Marshall I.P.G."/>
        </authorList>
    </citation>
    <scope>NUCLEOTIDE SEQUENCE</scope>
    <source>
        <strain evidence="2">Rat1</strain>
    </source>
</reference>
<gene>
    <name evidence="2" type="ORF">Q3M24_15660</name>
</gene>
<evidence type="ECO:0000256" key="1">
    <source>
        <dbReference type="SAM" id="Phobius"/>
    </source>
</evidence>
<dbReference type="EMBL" id="CP159373">
    <property type="protein sequence ID" value="XCN71736.1"/>
    <property type="molecule type" value="Genomic_DNA"/>
</dbReference>
<keyword evidence="1" id="KW-1133">Transmembrane helix</keyword>
<reference evidence="2" key="2">
    <citation type="submission" date="2024-06" db="EMBL/GenBank/DDBJ databases">
        <authorList>
            <person name="Plum-Jensen L.E."/>
            <person name="Schramm A."/>
            <person name="Marshall I.P.G."/>
        </authorList>
    </citation>
    <scope>NUCLEOTIDE SEQUENCE</scope>
    <source>
        <strain evidence="2">Rat1</strain>
    </source>
</reference>
<sequence length="127" mass="14565">MRLGMFLQYFGVLVAVIGFIIAGKVNHAALQVPALVVGVVISVIGFLKHLETPVKEKAEVEEFRPRYTTKAEKNWAFIKSAIYHVLLLFLPSYLNSDDIVEFKIFFVPLALMYVLFMTREARDIYYC</sequence>
<evidence type="ECO:0008006" key="3">
    <source>
        <dbReference type="Google" id="ProtNLM"/>
    </source>
</evidence>
<protein>
    <recommendedName>
        <fullName evidence="3">DUF2178 domain-containing protein</fullName>
    </recommendedName>
</protein>
<dbReference type="AlphaFoldDB" id="A0AAU8LRG5"/>
<feature type="transmembrane region" description="Helical" evidence="1">
    <location>
        <begin position="74"/>
        <end position="93"/>
    </location>
</feature>
<dbReference type="KEGG" id="eaj:Q3M24_15660"/>
<organism evidence="2">
    <name type="scientific">Candidatus Electrothrix aestuarii</name>
    <dbReference type="NCBI Taxonomy" id="3062594"/>
    <lineage>
        <taxon>Bacteria</taxon>
        <taxon>Pseudomonadati</taxon>
        <taxon>Thermodesulfobacteriota</taxon>
        <taxon>Desulfobulbia</taxon>
        <taxon>Desulfobulbales</taxon>
        <taxon>Desulfobulbaceae</taxon>
        <taxon>Candidatus Electrothrix</taxon>
    </lineage>
</organism>
<feature type="transmembrane region" description="Helical" evidence="1">
    <location>
        <begin position="5"/>
        <end position="22"/>
    </location>
</feature>
<name>A0AAU8LRG5_9BACT</name>
<accession>A0AAU8LRG5</accession>
<evidence type="ECO:0000313" key="2">
    <source>
        <dbReference type="EMBL" id="XCN71736.1"/>
    </source>
</evidence>
<feature type="transmembrane region" description="Helical" evidence="1">
    <location>
        <begin position="28"/>
        <end position="47"/>
    </location>
</feature>